<proteinExistence type="predicted"/>
<evidence type="ECO:0000313" key="3">
    <source>
        <dbReference type="Proteomes" id="UP000282323"/>
    </source>
</evidence>
<gene>
    <name evidence="2" type="ORF">EA473_20950</name>
</gene>
<evidence type="ECO:0000256" key="1">
    <source>
        <dbReference type="SAM" id="MobiDB-lite"/>
    </source>
</evidence>
<sequence>MTTRPKRETTDRSSLDSAVDHSPLFGRGSLQSVIGPYVAFRSSIEPIRRGLVGRRHDRR</sequence>
<evidence type="ECO:0000313" key="2">
    <source>
        <dbReference type="EMBL" id="RQG90501.1"/>
    </source>
</evidence>
<feature type="region of interest" description="Disordered" evidence="1">
    <location>
        <begin position="1"/>
        <end position="22"/>
    </location>
</feature>
<dbReference type="EMBL" id="REGA01000027">
    <property type="protein sequence ID" value="RQG90501.1"/>
    <property type="molecule type" value="Genomic_DNA"/>
</dbReference>
<comment type="caution">
    <text evidence="2">The sequence shown here is derived from an EMBL/GenBank/DDBJ whole genome shotgun (WGS) entry which is preliminary data.</text>
</comment>
<accession>A0A3N6M5F0</accession>
<dbReference type="AlphaFoldDB" id="A0A3N6M5F0"/>
<protein>
    <submittedName>
        <fullName evidence="2">Uncharacterized protein</fullName>
    </submittedName>
</protein>
<organism evidence="2 3">
    <name type="scientific">Natrarchaeobius chitinivorans</name>
    <dbReference type="NCBI Taxonomy" id="1679083"/>
    <lineage>
        <taxon>Archaea</taxon>
        <taxon>Methanobacteriati</taxon>
        <taxon>Methanobacteriota</taxon>
        <taxon>Stenosarchaea group</taxon>
        <taxon>Halobacteria</taxon>
        <taxon>Halobacteriales</taxon>
        <taxon>Natrialbaceae</taxon>
        <taxon>Natrarchaeobius</taxon>
    </lineage>
</organism>
<keyword evidence="3" id="KW-1185">Reference proteome</keyword>
<name>A0A3N6M5F0_NATCH</name>
<feature type="compositionally biased region" description="Basic and acidic residues" evidence="1">
    <location>
        <begin position="1"/>
        <end position="14"/>
    </location>
</feature>
<dbReference type="Proteomes" id="UP000282323">
    <property type="component" value="Unassembled WGS sequence"/>
</dbReference>
<reference evidence="2 3" key="1">
    <citation type="submission" date="2018-10" db="EMBL/GenBank/DDBJ databases">
        <title>Natrarchaeobius chitinivorans gen. nov., sp. nov., and Natrarchaeobius haloalkaliphilus sp. nov., alkaliphilic, chitin-utilizing haloarchaea from hypersaline alkaline lakes.</title>
        <authorList>
            <person name="Sorokin D.Y."/>
            <person name="Elcheninov A.G."/>
            <person name="Kostrikina N.A."/>
            <person name="Bale N.J."/>
            <person name="Sinninghe Damste J.S."/>
            <person name="Khijniak T.V."/>
            <person name="Kublanov I.V."/>
            <person name="Toshchakov S.V."/>
        </authorList>
    </citation>
    <scope>NUCLEOTIDE SEQUENCE [LARGE SCALE GENOMIC DNA]</scope>
    <source>
        <strain evidence="2 3">AArcht4T</strain>
    </source>
</reference>